<reference evidence="2 3" key="1">
    <citation type="submission" date="2024-03" db="EMBL/GenBank/DDBJ databases">
        <title>Adaptation during the transition from Ophiocordyceps entomopathogen to insect associate is accompanied by gene loss and intensified selection.</title>
        <authorList>
            <person name="Ward C.M."/>
            <person name="Onetto C.A."/>
            <person name="Borneman A.R."/>
        </authorList>
    </citation>
    <scope>NUCLEOTIDE SEQUENCE [LARGE SCALE GENOMIC DNA]</scope>
    <source>
        <strain evidence="2">AWRI1</strain>
        <tissue evidence="2">Single Adult Female</tissue>
    </source>
</reference>
<dbReference type="EMBL" id="JBBCAQ010000006">
    <property type="protein sequence ID" value="KAK7603079.1"/>
    <property type="molecule type" value="Genomic_DNA"/>
</dbReference>
<gene>
    <name evidence="2" type="ORF">V9T40_003078</name>
</gene>
<evidence type="ECO:0000313" key="3">
    <source>
        <dbReference type="Proteomes" id="UP001367676"/>
    </source>
</evidence>
<comment type="caution">
    <text evidence="2">The sequence shown here is derived from an EMBL/GenBank/DDBJ whole genome shotgun (WGS) entry which is preliminary data.</text>
</comment>
<accession>A0AAN9Y9B5</accession>
<dbReference type="AlphaFoldDB" id="A0AAN9Y9B5"/>
<sequence>MGQEEILGVTTGRGGAKGTTSSSKAEVDDLSMNAITFSTTEAKYMLIAVLPSAFEELLRRGQGGGEPSRAPSAANYPTTTYLTPIERPFRGSIQFTGAVIYETGKRNHIHRIKYVCGLNAQMECQFGANRMGNRQRVLGVSMFISVTNTPPTKVPAQTVIIALLELLENANKPDLLIDPRCYLGGWQQKLIRVTRSCKEENV</sequence>
<keyword evidence="3" id="KW-1185">Reference proteome</keyword>
<protein>
    <submittedName>
        <fullName evidence="2">Uncharacterized protein</fullName>
    </submittedName>
</protein>
<feature type="region of interest" description="Disordered" evidence="1">
    <location>
        <begin position="1"/>
        <end position="25"/>
    </location>
</feature>
<evidence type="ECO:0000256" key="1">
    <source>
        <dbReference type="SAM" id="MobiDB-lite"/>
    </source>
</evidence>
<evidence type="ECO:0000313" key="2">
    <source>
        <dbReference type="EMBL" id="KAK7603079.1"/>
    </source>
</evidence>
<organism evidence="2 3">
    <name type="scientific">Parthenolecanium corni</name>
    <dbReference type="NCBI Taxonomy" id="536013"/>
    <lineage>
        <taxon>Eukaryota</taxon>
        <taxon>Metazoa</taxon>
        <taxon>Ecdysozoa</taxon>
        <taxon>Arthropoda</taxon>
        <taxon>Hexapoda</taxon>
        <taxon>Insecta</taxon>
        <taxon>Pterygota</taxon>
        <taxon>Neoptera</taxon>
        <taxon>Paraneoptera</taxon>
        <taxon>Hemiptera</taxon>
        <taxon>Sternorrhyncha</taxon>
        <taxon>Coccoidea</taxon>
        <taxon>Coccidae</taxon>
        <taxon>Parthenolecanium</taxon>
    </lineage>
</organism>
<dbReference type="Proteomes" id="UP001367676">
    <property type="component" value="Unassembled WGS sequence"/>
</dbReference>
<name>A0AAN9Y9B5_9HEMI</name>
<proteinExistence type="predicted"/>